<comment type="caution">
    <text evidence="7">The sequence shown here is derived from an EMBL/GenBank/DDBJ whole genome shotgun (WGS) entry which is preliminary data.</text>
</comment>
<keyword evidence="3" id="KW-0677">Repeat</keyword>
<dbReference type="KEGG" id="tasa:A1Q1_07592"/>
<dbReference type="InterPro" id="IPR011990">
    <property type="entry name" value="TPR-like_helical_dom_sf"/>
</dbReference>
<keyword evidence="4 5" id="KW-0802">TPR repeat</keyword>
<dbReference type="PROSITE" id="PS50005">
    <property type="entry name" value="TPR"/>
    <property type="match status" value="1"/>
</dbReference>
<evidence type="ECO:0000256" key="4">
    <source>
        <dbReference type="ARBA" id="ARBA00022803"/>
    </source>
</evidence>
<dbReference type="HOGENOM" id="CLU_399013_0_0_1"/>
<feature type="compositionally biased region" description="Polar residues" evidence="6">
    <location>
        <begin position="313"/>
        <end position="323"/>
    </location>
</feature>
<dbReference type="InterPro" id="IPR019734">
    <property type="entry name" value="TPR_rpt"/>
</dbReference>
<dbReference type="GO" id="GO:0005739">
    <property type="term" value="C:mitochondrion"/>
    <property type="evidence" value="ECO:0007669"/>
    <property type="project" value="TreeGrafter"/>
</dbReference>
<gene>
    <name evidence="7" type="ORF">A1Q1_07592</name>
</gene>
<dbReference type="RefSeq" id="XP_014182460.1">
    <property type="nucleotide sequence ID" value="XM_014326985.1"/>
</dbReference>
<dbReference type="PANTHER" id="PTHR45984:SF1">
    <property type="entry name" value="SPAG1 AXONEMAL DYNEIN ASSEMBLY FACTOR"/>
    <property type="match status" value="1"/>
</dbReference>
<reference evidence="7 8" key="1">
    <citation type="journal article" date="2012" name="Eukaryot. Cell">
        <title>Draft genome sequence of CBS 2479, the standard type strain of Trichosporon asahii.</title>
        <authorList>
            <person name="Yang R.Y."/>
            <person name="Li H.T."/>
            <person name="Zhu H."/>
            <person name="Zhou G.P."/>
            <person name="Wang M."/>
            <person name="Wang L."/>
        </authorList>
    </citation>
    <scope>NUCLEOTIDE SEQUENCE [LARGE SCALE GENOMIC DNA]</scope>
    <source>
        <strain evidence="8">ATCC 90039 / CBS 2479 / JCM 2466 / KCTC 7840 / NCYC 2677 / UAMH 7654</strain>
    </source>
</reference>
<dbReference type="GeneID" id="25991104"/>
<sequence>MPPLMRFPAPALPQLFSPGLDMESLAAANSPYRQPAPPPQLPMLQLPGRHQEPLWYDPNDDKQAGPSCPHKSRWPACGAHVSAEKRLAAFTDDEVEQISQDIGLIVRREFDSWVEACWTEAFHHVFTRTIPTFLISLILAGASPTLMRKHIVHGGPELDRIFMSDMLDHLYAELERRLSGRLDVGVRGEVADAAPLIGAGGLGAQPPAVPPGLPRDGVCTYDLGPSHGRPLEEDEHAACLCQLTTCLSCLSEAALKRKTPVGLLPYELRDSPMAIRWQGRIETQAQARSRACPEPPERNPPAPLPKGVGFQRVTRSPASNPASRPQIFPHPQMTDVLAVEEHLRWRLKEMGAVDPAVEARYGPSTNAPAALEGLESALKPLDEDGKSDANGKNGRKMTTGRSKARFNKSVKAPPKAKTPAKKVYLPAEWAEMDPNVRNMAVVLTFRHFVKAASTSSPFSYAGYTKDVAALESAHPIAMYRRLTEPSARKRERGATLGRAWAECMDKWMEELGMREKALGNVHVNNGNYVTAALAYTRAISLDGKKTVYYTNRVVALNAMGEHEAAEADCTRILGKDPKNSKAYYQRALARKGLGKWREAEQDLNMVIKLQPNESARNLLDTVRAEVKKLPKLRHEDVLNF</sequence>
<dbReference type="GO" id="GO:0005829">
    <property type="term" value="C:cytosol"/>
    <property type="evidence" value="ECO:0007669"/>
    <property type="project" value="TreeGrafter"/>
</dbReference>
<evidence type="ECO:0000313" key="7">
    <source>
        <dbReference type="EMBL" id="EJT51215.1"/>
    </source>
</evidence>
<feature type="repeat" description="TPR" evidence="5">
    <location>
        <begin position="580"/>
        <end position="613"/>
    </location>
</feature>
<feature type="region of interest" description="Disordered" evidence="6">
    <location>
        <begin position="282"/>
        <end position="329"/>
    </location>
</feature>
<evidence type="ECO:0000313" key="8">
    <source>
        <dbReference type="Proteomes" id="UP000002748"/>
    </source>
</evidence>
<dbReference type="GO" id="GO:0006626">
    <property type="term" value="P:protein targeting to mitochondrion"/>
    <property type="evidence" value="ECO:0007669"/>
    <property type="project" value="TreeGrafter"/>
</dbReference>
<dbReference type="SUPFAM" id="SSF48452">
    <property type="entry name" value="TPR-like"/>
    <property type="match status" value="1"/>
</dbReference>
<dbReference type="EMBL" id="ALBS01000070">
    <property type="protein sequence ID" value="EJT51215.1"/>
    <property type="molecule type" value="Genomic_DNA"/>
</dbReference>
<dbReference type="PANTHER" id="PTHR45984">
    <property type="entry name" value="RNA (RNA) POLYMERASE II ASSOCIATED PROTEIN HOMOLOG"/>
    <property type="match status" value="1"/>
</dbReference>
<protein>
    <submittedName>
        <fullName evidence="7">Serine/threonine protein phosphatase 5 phosphatase</fullName>
    </submittedName>
</protein>
<name>J4UHV9_TRIAS</name>
<comment type="subcellular location">
    <subcellularLocation>
        <location evidence="1">Cytoplasm</location>
    </subcellularLocation>
</comment>
<accession>J4UHV9</accession>
<dbReference type="VEuPathDB" id="FungiDB:A1Q1_07592"/>
<organism evidence="7 8">
    <name type="scientific">Trichosporon asahii var. asahii (strain ATCC 90039 / CBS 2479 / JCM 2466 / KCTC 7840 / NBRC 103889/ NCYC 2677 / UAMH 7654)</name>
    <name type="common">Yeast</name>
    <dbReference type="NCBI Taxonomy" id="1186058"/>
    <lineage>
        <taxon>Eukaryota</taxon>
        <taxon>Fungi</taxon>
        <taxon>Dikarya</taxon>
        <taxon>Basidiomycota</taxon>
        <taxon>Agaricomycotina</taxon>
        <taxon>Tremellomycetes</taxon>
        <taxon>Trichosporonales</taxon>
        <taxon>Trichosporonaceae</taxon>
        <taxon>Trichosporon</taxon>
    </lineage>
</organism>
<proteinExistence type="predicted"/>
<dbReference type="GO" id="GO:0031072">
    <property type="term" value="F:heat shock protein binding"/>
    <property type="evidence" value="ECO:0007669"/>
    <property type="project" value="TreeGrafter"/>
</dbReference>
<dbReference type="AlphaFoldDB" id="J4UHV9"/>
<feature type="region of interest" description="Disordered" evidence="6">
    <location>
        <begin position="52"/>
        <end position="71"/>
    </location>
</feature>
<evidence type="ECO:0000256" key="1">
    <source>
        <dbReference type="ARBA" id="ARBA00004496"/>
    </source>
</evidence>
<evidence type="ECO:0000256" key="5">
    <source>
        <dbReference type="PROSITE-ProRule" id="PRU00339"/>
    </source>
</evidence>
<dbReference type="OrthoDB" id="629492at2759"/>
<keyword evidence="2" id="KW-0963">Cytoplasm</keyword>
<dbReference type="SMART" id="SM00028">
    <property type="entry name" value="TPR"/>
    <property type="match status" value="3"/>
</dbReference>
<evidence type="ECO:0000256" key="6">
    <source>
        <dbReference type="SAM" id="MobiDB-lite"/>
    </source>
</evidence>
<dbReference type="InterPro" id="IPR051982">
    <property type="entry name" value="CiliaryAsmbly_MitoImport"/>
</dbReference>
<dbReference type="Proteomes" id="UP000002748">
    <property type="component" value="Unassembled WGS sequence"/>
</dbReference>
<evidence type="ECO:0000256" key="2">
    <source>
        <dbReference type="ARBA" id="ARBA00022490"/>
    </source>
</evidence>
<feature type="region of interest" description="Disordered" evidence="6">
    <location>
        <begin position="381"/>
        <end position="417"/>
    </location>
</feature>
<dbReference type="Gene3D" id="1.25.40.10">
    <property type="entry name" value="Tetratricopeptide repeat domain"/>
    <property type="match status" value="1"/>
</dbReference>
<evidence type="ECO:0000256" key="3">
    <source>
        <dbReference type="ARBA" id="ARBA00022737"/>
    </source>
</evidence>